<sequence length="458" mass="49976">MRPTVGVMQDEDGNELYDDDSAPAVAPRTSPTPVGGLMAVDLVGTPPDALGGGSPIDSAARHETAAVLASLANGSTSPVIADAEVSPTESDTANAGGTKRPTPVNTSRHTKAKQGAPRISVGGSSNQGYNVVFDCLPNDQKEVFVRRKNLTAVAKGSEEVTFDRASDDPEQLAEIRVKKSKKLSPFQVCNDKFVALDNTEKSVAKTFDMHWSANEEVAGVPWKILADGEHIPEDKDPMYYPSGVAFKKIVDLGATDAGCDFAKVFFDYFMTDLTGMAAKIDKFHSSIRSPMHSTVKSDRIVFHDDTGYFGNMDADWMVKQCFLLLIASCLETENGSDLWKRGPSSGRKEYPDFGQYMPLNYWKAFCCAIGVCFGPEEYWYLDKRDVPWDVIVPAVTGFNKKRTDMFYVVLLMLDESMIGWRPKSTKTGGLPNLTYEPRKPVPLGTMLGMGLSASLAVL</sequence>
<keyword evidence="3" id="KW-1185">Reference proteome</keyword>
<dbReference type="Proteomes" id="UP001153069">
    <property type="component" value="Unassembled WGS sequence"/>
</dbReference>
<reference evidence="2" key="1">
    <citation type="submission" date="2020-06" db="EMBL/GenBank/DDBJ databases">
        <authorList>
            <consortium name="Plant Systems Biology data submission"/>
        </authorList>
    </citation>
    <scope>NUCLEOTIDE SEQUENCE</scope>
    <source>
        <strain evidence="2">D6</strain>
    </source>
</reference>
<evidence type="ECO:0000313" key="3">
    <source>
        <dbReference type="Proteomes" id="UP001153069"/>
    </source>
</evidence>
<evidence type="ECO:0000313" key="2">
    <source>
        <dbReference type="EMBL" id="CAB9503539.1"/>
    </source>
</evidence>
<dbReference type="AlphaFoldDB" id="A0A9N8DPI1"/>
<comment type="caution">
    <text evidence="2">The sequence shown here is derived from an EMBL/GenBank/DDBJ whole genome shotgun (WGS) entry which is preliminary data.</text>
</comment>
<dbReference type="EMBL" id="CAICTM010000168">
    <property type="protein sequence ID" value="CAB9503539.1"/>
    <property type="molecule type" value="Genomic_DNA"/>
</dbReference>
<name>A0A9N8DPI1_9STRA</name>
<accession>A0A9N8DPI1</accession>
<protein>
    <recommendedName>
        <fullName evidence="4">PiggyBac transposable element-derived protein domain-containing protein</fullName>
    </recommendedName>
</protein>
<feature type="compositionally biased region" description="Acidic residues" evidence="1">
    <location>
        <begin position="9"/>
        <end position="21"/>
    </location>
</feature>
<organism evidence="2 3">
    <name type="scientific">Seminavis robusta</name>
    <dbReference type="NCBI Taxonomy" id="568900"/>
    <lineage>
        <taxon>Eukaryota</taxon>
        <taxon>Sar</taxon>
        <taxon>Stramenopiles</taxon>
        <taxon>Ochrophyta</taxon>
        <taxon>Bacillariophyta</taxon>
        <taxon>Bacillariophyceae</taxon>
        <taxon>Bacillariophycidae</taxon>
        <taxon>Naviculales</taxon>
        <taxon>Naviculaceae</taxon>
        <taxon>Seminavis</taxon>
    </lineage>
</organism>
<proteinExistence type="predicted"/>
<feature type="region of interest" description="Disordered" evidence="1">
    <location>
        <begin position="79"/>
        <end position="123"/>
    </location>
</feature>
<evidence type="ECO:0008006" key="4">
    <source>
        <dbReference type="Google" id="ProtNLM"/>
    </source>
</evidence>
<evidence type="ECO:0000256" key="1">
    <source>
        <dbReference type="SAM" id="MobiDB-lite"/>
    </source>
</evidence>
<gene>
    <name evidence="2" type="ORF">SEMRO_169_G074980.2</name>
</gene>
<feature type="region of interest" description="Disordered" evidence="1">
    <location>
        <begin position="1"/>
        <end position="40"/>
    </location>
</feature>